<evidence type="ECO:0000256" key="1">
    <source>
        <dbReference type="SAM" id="MobiDB-lite"/>
    </source>
</evidence>
<feature type="compositionally biased region" description="Acidic residues" evidence="1">
    <location>
        <begin position="20"/>
        <end position="29"/>
    </location>
</feature>
<organism evidence="2 3">
    <name type="scientific">Pristionchus fissidentatus</name>
    <dbReference type="NCBI Taxonomy" id="1538716"/>
    <lineage>
        <taxon>Eukaryota</taxon>
        <taxon>Metazoa</taxon>
        <taxon>Ecdysozoa</taxon>
        <taxon>Nematoda</taxon>
        <taxon>Chromadorea</taxon>
        <taxon>Rhabditida</taxon>
        <taxon>Rhabditina</taxon>
        <taxon>Diplogasteromorpha</taxon>
        <taxon>Diplogasteroidea</taxon>
        <taxon>Neodiplogasteridae</taxon>
        <taxon>Pristionchus</taxon>
    </lineage>
</organism>
<keyword evidence="3" id="KW-1185">Reference proteome</keyword>
<reference evidence="2" key="1">
    <citation type="submission" date="2023-10" db="EMBL/GenBank/DDBJ databases">
        <title>Genome assembly of Pristionchus species.</title>
        <authorList>
            <person name="Yoshida K."/>
            <person name="Sommer R.J."/>
        </authorList>
    </citation>
    <scope>NUCLEOTIDE SEQUENCE</scope>
    <source>
        <strain evidence="2">RS5133</strain>
    </source>
</reference>
<sequence length="138" mass="15663">FSRSRLVDDDGRSAYGDSSNDLDDNDETCSETDGGLVAAGEDWNSALSRHLSLSLFRSYRFCFQCCPMQPVVLARRVHAEGDGIPRVQVIIRRRDKETFEDEDTLRKEERKVGHSMSDANKKTKKTIQDDCLRNSTIC</sequence>
<accession>A0AAV5W1F3</accession>
<gene>
    <name evidence="2" type="ORF">PFISCL1PPCAC_16710</name>
</gene>
<dbReference type="EMBL" id="BTSY01000004">
    <property type="protein sequence ID" value="GMT25413.1"/>
    <property type="molecule type" value="Genomic_DNA"/>
</dbReference>
<feature type="non-terminal residue" evidence="2">
    <location>
        <position position="1"/>
    </location>
</feature>
<protein>
    <submittedName>
        <fullName evidence="2">Uncharacterized protein</fullName>
    </submittedName>
</protein>
<feature type="compositionally biased region" description="Basic and acidic residues" evidence="1">
    <location>
        <begin position="1"/>
        <end position="12"/>
    </location>
</feature>
<dbReference type="Proteomes" id="UP001432322">
    <property type="component" value="Unassembled WGS sequence"/>
</dbReference>
<dbReference type="AlphaFoldDB" id="A0AAV5W1F3"/>
<evidence type="ECO:0000313" key="2">
    <source>
        <dbReference type="EMBL" id="GMT25413.1"/>
    </source>
</evidence>
<comment type="caution">
    <text evidence="2">The sequence shown here is derived from an EMBL/GenBank/DDBJ whole genome shotgun (WGS) entry which is preliminary data.</text>
</comment>
<name>A0AAV5W1F3_9BILA</name>
<evidence type="ECO:0000313" key="3">
    <source>
        <dbReference type="Proteomes" id="UP001432322"/>
    </source>
</evidence>
<feature type="region of interest" description="Disordered" evidence="1">
    <location>
        <begin position="1"/>
        <end position="29"/>
    </location>
</feature>
<proteinExistence type="predicted"/>